<feature type="transmembrane region" description="Helical" evidence="2">
    <location>
        <begin position="80"/>
        <end position="101"/>
    </location>
</feature>
<accession>A0A7W7GN85</accession>
<sequence length="288" mass="29328">MTAVVLLALGAHDLCAALLPEPLEDGRRRTLGCLTGLTAAGLLALAVFLASGAAATTLAAGLLALGLLLIWVYGGADRPLVSVGVIAAVGLLAVGEATGFLPGREVWPAPVVMLAAGLALIETSNRITRDVLALAGRPEASFEVHRDGCQEADRRAPGPRRTRSSAASSGGGSPTAAAQPELAQAEAEVWRDARRHATADPGAAARTRLRGGRYIGPMERVLMAALGLAGAFHVIGAVMAAKGIVRFPEISRGGGDGHQAEEFLVGSLTSWLLAAAAAFLAHAALHPT</sequence>
<keyword evidence="2" id="KW-0472">Membrane</keyword>
<proteinExistence type="predicted"/>
<feature type="transmembrane region" description="Helical" evidence="2">
    <location>
        <begin position="40"/>
        <end position="73"/>
    </location>
</feature>
<evidence type="ECO:0000313" key="3">
    <source>
        <dbReference type="EMBL" id="MBB4735191.1"/>
    </source>
</evidence>
<feature type="compositionally biased region" description="Basic and acidic residues" evidence="1">
    <location>
        <begin position="188"/>
        <end position="198"/>
    </location>
</feature>
<evidence type="ECO:0000256" key="1">
    <source>
        <dbReference type="SAM" id="MobiDB-lite"/>
    </source>
</evidence>
<name>A0A7W7GN85_9MICC</name>
<organism evidence="3 4">
    <name type="scientific">Micrococcus cohnii</name>
    <dbReference type="NCBI Taxonomy" id="993416"/>
    <lineage>
        <taxon>Bacteria</taxon>
        <taxon>Bacillati</taxon>
        <taxon>Actinomycetota</taxon>
        <taxon>Actinomycetes</taxon>
        <taxon>Micrococcales</taxon>
        <taxon>Micrococcaceae</taxon>
        <taxon>Micrococcus</taxon>
    </lineage>
</organism>
<dbReference type="EMBL" id="JACHNA010000001">
    <property type="protein sequence ID" value="MBB4735191.1"/>
    <property type="molecule type" value="Genomic_DNA"/>
</dbReference>
<feature type="transmembrane region" description="Helical" evidence="2">
    <location>
        <begin position="107"/>
        <end position="124"/>
    </location>
</feature>
<dbReference type="RefSeq" id="WP_184241124.1">
    <property type="nucleotide sequence ID" value="NZ_JACHNA010000001.1"/>
</dbReference>
<keyword evidence="2" id="KW-1133">Transmembrane helix</keyword>
<feature type="transmembrane region" description="Helical" evidence="2">
    <location>
        <begin position="221"/>
        <end position="244"/>
    </location>
</feature>
<dbReference type="Proteomes" id="UP000540191">
    <property type="component" value="Unassembled WGS sequence"/>
</dbReference>
<keyword evidence="4" id="KW-1185">Reference proteome</keyword>
<feature type="compositionally biased region" description="Low complexity" evidence="1">
    <location>
        <begin position="164"/>
        <end position="187"/>
    </location>
</feature>
<feature type="transmembrane region" description="Helical" evidence="2">
    <location>
        <begin position="264"/>
        <end position="285"/>
    </location>
</feature>
<keyword evidence="2" id="KW-0812">Transmembrane</keyword>
<reference evidence="3 4" key="1">
    <citation type="submission" date="2020-08" db="EMBL/GenBank/DDBJ databases">
        <title>Sequencing the genomes of 1000 actinobacteria strains.</title>
        <authorList>
            <person name="Klenk H.-P."/>
        </authorList>
    </citation>
    <scope>NUCLEOTIDE SEQUENCE [LARGE SCALE GENOMIC DNA]</scope>
    <source>
        <strain evidence="3 4">DSM 23974</strain>
    </source>
</reference>
<evidence type="ECO:0000313" key="4">
    <source>
        <dbReference type="Proteomes" id="UP000540191"/>
    </source>
</evidence>
<evidence type="ECO:0000256" key="2">
    <source>
        <dbReference type="SAM" id="Phobius"/>
    </source>
</evidence>
<protein>
    <submittedName>
        <fullName evidence="3">Uncharacterized protein</fullName>
    </submittedName>
</protein>
<gene>
    <name evidence="3" type="ORF">HDA30_000699</name>
</gene>
<feature type="compositionally biased region" description="Basic and acidic residues" evidence="1">
    <location>
        <begin position="145"/>
        <end position="156"/>
    </location>
</feature>
<dbReference type="AlphaFoldDB" id="A0A7W7GN85"/>
<comment type="caution">
    <text evidence="3">The sequence shown here is derived from an EMBL/GenBank/DDBJ whole genome shotgun (WGS) entry which is preliminary data.</text>
</comment>
<feature type="region of interest" description="Disordered" evidence="1">
    <location>
        <begin position="145"/>
        <end position="203"/>
    </location>
</feature>